<dbReference type="Proteomes" id="UP000019028">
    <property type="component" value="Chromosome"/>
</dbReference>
<protein>
    <submittedName>
        <fullName evidence="1">Ankyrin repeat-containing protein</fullName>
    </submittedName>
</protein>
<dbReference type="AlphaFoldDB" id="W0I099"/>
<keyword evidence="2" id="KW-1185">Reference proteome</keyword>
<name>W0I099_9GAMM</name>
<sequence>MENGIVFIELKGSVLISNVFLPDFEDMKNALDNAGRDIGIHTEFYQPLGVFSLYLQKEIHANAQGIEPLPKDYISNHQLLDILSMAFNSTDDLGKVCCVVLIKDILDNDKEVSARKKEFDSLVEELNAYLPLLSSNETSDDSDH</sequence>
<proteinExistence type="predicted"/>
<evidence type="ECO:0000313" key="2">
    <source>
        <dbReference type="Proteomes" id="UP000019028"/>
    </source>
</evidence>
<evidence type="ECO:0000313" key="1">
    <source>
        <dbReference type="EMBL" id="AHF77873.1"/>
    </source>
</evidence>
<dbReference type="KEGG" id="sod:Sant_2858"/>
<organism evidence="1 2">
    <name type="scientific">Sodalis praecaptivus</name>
    <dbReference type="NCBI Taxonomy" id="1239307"/>
    <lineage>
        <taxon>Bacteria</taxon>
        <taxon>Pseudomonadati</taxon>
        <taxon>Pseudomonadota</taxon>
        <taxon>Gammaproteobacteria</taxon>
        <taxon>Enterobacterales</taxon>
        <taxon>Bruguierivoracaceae</taxon>
        <taxon>Sodalis</taxon>
    </lineage>
</organism>
<gene>
    <name evidence="1" type="ORF">Sant_2858</name>
</gene>
<accession>W0I099</accession>
<reference evidence="1 2" key="1">
    <citation type="journal article" date="2014" name="Genome Biol. Evol.">
        <title>Genome degeneration and adaptation in a nascent stage of symbiosis.</title>
        <authorList>
            <person name="Oakeson K.F."/>
            <person name="Gil R."/>
            <person name="Clayton A.L."/>
            <person name="Dunn D.M."/>
            <person name="von Niederhausern A.C."/>
            <person name="Hamil C."/>
            <person name="Aoyagi A."/>
            <person name="Duval B."/>
            <person name="Baca A."/>
            <person name="Silva F.J."/>
            <person name="Vallier A."/>
            <person name="Jackson D.G."/>
            <person name="Latorre A."/>
            <person name="Weiss R.B."/>
            <person name="Heddi A."/>
            <person name="Moya A."/>
            <person name="Dale C."/>
        </authorList>
    </citation>
    <scope>NUCLEOTIDE SEQUENCE [LARGE SCALE GENOMIC DNA]</scope>
    <source>
        <strain evidence="1 2">HS1</strain>
    </source>
</reference>
<dbReference type="HOGENOM" id="CLU_1795214_0_0_6"/>
<dbReference type="PATRIC" id="fig|1239307.3.peg.3179"/>
<dbReference type="EMBL" id="CP006569">
    <property type="protein sequence ID" value="AHF77873.1"/>
    <property type="molecule type" value="Genomic_DNA"/>
</dbReference>